<dbReference type="PANTHER" id="PTHR12891">
    <property type="entry name" value="DNA REPAIR/TRANSCRIPTION PROTEIN MET18/MMS19"/>
    <property type="match status" value="1"/>
</dbReference>
<keyword evidence="1" id="KW-0234">DNA repair</keyword>
<protein>
    <recommendedName>
        <fullName evidence="1">MMS19 nucleotide excision repair protein</fullName>
    </recommendedName>
</protein>
<keyword evidence="4" id="KW-1185">Reference proteome</keyword>
<name>A0AAD3HKL1_9CHLO</name>
<keyword evidence="1" id="KW-0227">DNA damage</keyword>
<dbReference type="GO" id="GO:0051604">
    <property type="term" value="P:protein maturation"/>
    <property type="evidence" value="ECO:0007669"/>
    <property type="project" value="UniProtKB-UniRule"/>
</dbReference>
<comment type="similarity">
    <text evidence="1">Belongs to the MET18/MMS19 family.</text>
</comment>
<keyword evidence="1" id="KW-0539">Nucleus</keyword>
<dbReference type="GO" id="GO:0005634">
    <property type="term" value="C:nucleus"/>
    <property type="evidence" value="ECO:0007669"/>
    <property type="project" value="UniProtKB-SubCell"/>
</dbReference>
<dbReference type="GO" id="GO:0097361">
    <property type="term" value="C:cytosolic [4Fe-4S] assembly targeting complex"/>
    <property type="evidence" value="ECO:0007669"/>
    <property type="project" value="UniProtKB-UniRule"/>
</dbReference>
<organism evidence="3 4">
    <name type="scientific">Astrephomene gubernaculifera</name>
    <dbReference type="NCBI Taxonomy" id="47775"/>
    <lineage>
        <taxon>Eukaryota</taxon>
        <taxon>Viridiplantae</taxon>
        <taxon>Chlorophyta</taxon>
        <taxon>core chlorophytes</taxon>
        <taxon>Chlorophyceae</taxon>
        <taxon>CS clade</taxon>
        <taxon>Chlamydomonadales</taxon>
        <taxon>Astrephomenaceae</taxon>
        <taxon>Astrephomene</taxon>
    </lineage>
</organism>
<feature type="non-terminal residue" evidence="3">
    <location>
        <position position="1"/>
    </location>
</feature>
<reference evidence="3 4" key="1">
    <citation type="journal article" date="2021" name="Sci. Rep.">
        <title>Genome sequencing of the multicellular alga Astrephomene provides insights into convergent evolution of germ-soma differentiation.</title>
        <authorList>
            <person name="Yamashita S."/>
            <person name="Yamamoto K."/>
            <person name="Matsuzaki R."/>
            <person name="Suzuki S."/>
            <person name="Yamaguchi H."/>
            <person name="Hirooka S."/>
            <person name="Minakuchi Y."/>
            <person name="Miyagishima S."/>
            <person name="Kawachi M."/>
            <person name="Toyoda A."/>
            <person name="Nozaki H."/>
        </authorList>
    </citation>
    <scope>NUCLEOTIDE SEQUENCE [LARGE SCALE GENOMIC DNA]</scope>
    <source>
        <strain evidence="3 4">NIES-4017</strain>
    </source>
</reference>
<comment type="function">
    <text evidence="1">Key component of the cytosolic iron-sulfur protein assembly (CIA) complex, a multiprotein complex that mediates the incorporation of iron-sulfur cluster into apoproteins specifically involved in DNA metabolism and genomic integrity. In the CIA complex, MMS19 acts as an adapter between early-acting CIA components and a subset of cellular target iron-sulfur proteins.</text>
</comment>
<evidence type="ECO:0000313" key="3">
    <source>
        <dbReference type="EMBL" id="GFR44061.1"/>
    </source>
</evidence>
<gene>
    <name evidence="3" type="ORF">Agub_g5221</name>
</gene>
<dbReference type="InterPro" id="IPR039920">
    <property type="entry name" value="MMS19"/>
</dbReference>
<dbReference type="AlphaFoldDB" id="A0AAD3HKL1"/>
<comment type="subcellular location">
    <subcellularLocation>
        <location evidence="1">Nucleus</location>
    </subcellularLocation>
</comment>
<evidence type="ECO:0000259" key="2">
    <source>
        <dbReference type="Pfam" id="PF14500"/>
    </source>
</evidence>
<dbReference type="Proteomes" id="UP001054857">
    <property type="component" value="Unassembled WGS sequence"/>
</dbReference>
<sequence length="106" mass="11111">RGSVALLDAFLGAADGEKDPRCLLLAFEAVTALCRLYHSPGVDPTPLRQLADELADWAASYFPIAFNPPPHLTRGSRAITRAQLASGLESALAASPFLAGGVLPLL</sequence>
<feature type="non-terminal residue" evidence="3">
    <location>
        <position position="106"/>
    </location>
</feature>
<comment type="caution">
    <text evidence="3">The sequence shown here is derived from an EMBL/GenBank/DDBJ whole genome shotgun (WGS) entry which is preliminary data.</text>
</comment>
<feature type="domain" description="MMS19 N-terminal" evidence="2">
    <location>
        <begin position="6"/>
        <end position="106"/>
    </location>
</feature>
<dbReference type="InterPro" id="IPR029240">
    <property type="entry name" value="MMS19_N"/>
</dbReference>
<dbReference type="EMBL" id="BMAR01000006">
    <property type="protein sequence ID" value="GFR44061.1"/>
    <property type="molecule type" value="Genomic_DNA"/>
</dbReference>
<dbReference type="Pfam" id="PF14500">
    <property type="entry name" value="MMS19_N"/>
    <property type="match status" value="1"/>
</dbReference>
<accession>A0AAD3HKL1</accession>
<dbReference type="GO" id="GO:0016226">
    <property type="term" value="P:iron-sulfur cluster assembly"/>
    <property type="evidence" value="ECO:0007669"/>
    <property type="project" value="UniProtKB-UniRule"/>
</dbReference>
<dbReference type="PANTHER" id="PTHR12891:SF0">
    <property type="entry name" value="MMS19 NUCLEOTIDE EXCISION REPAIR PROTEIN HOMOLOG"/>
    <property type="match status" value="1"/>
</dbReference>
<dbReference type="GO" id="GO:0006281">
    <property type="term" value="P:DNA repair"/>
    <property type="evidence" value="ECO:0007669"/>
    <property type="project" value="UniProtKB-UniRule"/>
</dbReference>
<evidence type="ECO:0000256" key="1">
    <source>
        <dbReference type="RuleBase" id="RU367072"/>
    </source>
</evidence>
<evidence type="ECO:0000313" key="4">
    <source>
        <dbReference type="Proteomes" id="UP001054857"/>
    </source>
</evidence>
<proteinExistence type="inferred from homology"/>